<keyword evidence="15" id="KW-1185">Reference proteome</keyword>
<dbReference type="Gene3D" id="1.20.5.4130">
    <property type="match status" value="1"/>
</dbReference>
<comment type="similarity">
    <text evidence="2">Belongs to the disease resistance NB-LRR family.</text>
</comment>
<dbReference type="GO" id="GO:0005524">
    <property type="term" value="F:ATP binding"/>
    <property type="evidence" value="ECO:0007669"/>
    <property type="project" value="UniProtKB-KW"/>
</dbReference>
<name>A0AAE1SK25_9SOLA</name>
<dbReference type="InterPro" id="IPR042197">
    <property type="entry name" value="Apaf_helical"/>
</dbReference>
<dbReference type="InterPro" id="IPR032675">
    <property type="entry name" value="LRR_dom_sf"/>
</dbReference>
<dbReference type="PRINTS" id="PR00364">
    <property type="entry name" value="DISEASERSIST"/>
</dbReference>
<evidence type="ECO:0000313" key="15">
    <source>
        <dbReference type="Proteomes" id="UP001291623"/>
    </source>
</evidence>
<sequence>MITLTCIIQCHHKVDLVLNVKSSLLDSVLAVSSMADTVVNFLVENLLQLLSENVKLIGGAKGELQNLLKEVQHLKAFLDDAAKYHSDSEQWKVLVDEIQKTVHRSEDAIDKFLVQAKVHQDKSKVGKLFDLGHLATVRNLAAEIKGIHEQVKELRNNNQALQARPILQLPKKGAHEVAQGPSLEDDEVVGFDEEANKVISRLAKESEDLDTIPVVGMPGLGKTTLARKIYNDPELSYKFFSILWIYVGQSYKIKDVFLNILKFFTKRIGDYQDEDVDALAKVISGFIKKGGRCLIVLDDVWVAEVIDHVRKVFPENQKGHRIMMTTRNRLLATYANPEPHDLKFLTPPESFELLVKRVFGKGSCPDELVQLGGSIAEKCYGVPLAVVVIAGALRGRPEKNDWVRVDKNVVQHLYKDNEQSCLKFVEMSYDHLPQEVQTCFLYCGVFPRGFDIPSWKLIRLWIAEGLIKPQESYTLEEIAEFYLNDLVNRNLVILMKKRSDGQIKTCRLHDMLHQFCKKEASNKWLFQEVCLTPDQAIPSMQDPNKCRRLCIQPSNLNDLLSKKPSVEHVRSFYCFSSKEKLFALSPNDIKIIHKAFPLIRVLDVESLKFLFSKDFNQLFHLRYIAISGDFMAIPLTFGKFWNLQTLIINTSTSAPTLDVKADIWNMLQLRHLHTDIPAKLHPPTATTGKASCLQTLSMVAPESCEKDVLAKACHLRKLGIRGQMAAFLGAYKGGVNNLEELKCLEHLKLLNDVLYMNKAPHLPQTFSKLVRTVKKLTLTNTRFAWSEADKLGKLESLEVLKFKENAFAGVSWKPKIGFSALQVLWIERSELESWEASDLNFPMLRHLVLISCDKLDAVPLELANIPNLQEMRLENTRKAVQSTKDILESKTSKSKKFKLSIFPPENESKAAQ</sequence>
<feature type="domain" description="NB-ARC" evidence="11">
    <location>
        <begin position="193"/>
        <end position="361"/>
    </location>
</feature>
<protein>
    <submittedName>
        <fullName evidence="14">Uncharacterized protein</fullName>
    </submittedName>
</protein>
<dbReference type="InterPro" id="IPR036388">
    <property type="entry name" value="WH-like_DNA-bd_sf"/>
</dbReference>
<evidence type="ECO:0000256" key="4">
    <source>
        <dbReference type="ARBA" id="ARBA00022737"/>
    </source>
</evidence>
<dbReference type="Gene3D" id="1.10.10.10">
    <property type="entry name" value="Winged helix-like DNA-binding domain superfamily/Winged helix DNA-binding domain"/>
    <property type="match status" value="1"/>
</dbReference>
<dbReference type="InterPro" id="IPR044974">
    <property type="entry name" value="Disease_R_plants"/>
</dbReference>
<dbReference type="GO" id="GO:0016020">
    <property type="term" value="C:membrane"/>
    <property type="evidence" value="ECO:0007669"/>
    <property type="project" value="UniProtKB-SubCell"/>
</dbReference>
<keyword evidence="7" id="KW-0067">ATP-binding</keyword>
<dbReference type="PANTHER" id="PTHR23155">
    <property type="entry name" value="DISEASE RESISTANCE PROTEIN RP"/>
    <property type="match status" value="1"/>
</dbReference>
<accession>A0AAE1SK25</accession>
<dbReference type="EMBL" id="JAVYJV010000005">
    <property type="protein sequence ID" value="KAK4371101.1"/>
    <property type="molecule type" value="Genomic_DNA"/>
</dbReference>
<proteinExistence type="inferred from homology"/>
<keyword evidence="4" id="KW-0677">Repeat</keyword>
<keyword evidence="9" id="KW-0472">Membrane</keyword>
<evidence type="ECO:0000259" key="13">
    <source>
        <dbReference type="Pfam" id="PF23559"/>
    </source>
</evidence>
<evidence type="ECO:0000313" key="14">
    <source>
        <dbReference type="EMBL" id="KAK4371101.1"/>
    </source>
</evidence>
<evidence type="ECO:0000256" key="5">
    <source>
        <dbReference type="ARBA" id="ARBA00022741"/>
    </source>
</evidence>
<keyword evidence="8 10" id="KW-0175">Coiled coil</keyword>
<dbReference type="InterPro" id="IPR027417">
    <property type="entry name" value="P-loop_NTPase"/>
</dbReference>
<dbReference type="AlphaFoldDB" id="A0AAE1SK25"/>
<reference evidence="14" key="1">
    <citation type="submission" date="2023-12" db="EMBL/GenBank/DDBJ databases">
        <title>Genome assembly of Anisodus tanguticus.</title>
        <authorList>
            <person name="Wang Y.-J."/>
        </authorList>
    </citation>
    <scope>NUCLEOTIDE SEQUENCE</scope>
    <source>
        <strain evidence="14">KB-2021</strain>
        <tissue evidence="14">Leaf</tissue>
    </source>
</reference>
<dbReference type="SUPFAM" id="SSF52058">
    <property type="entry name" value="L domain-like"/>
    <property type="match status" value="1"/>
</dbReference>
<evidence type="ECO:0000256" key="1">
    <source>
        <dbReference type="ARBA" id="ARBA00004170"/>
    </source>
</evidence>
<feature type="domain" description="Disease resistance N-terminal" evidence="12">
    <location>
        <begin position="38"/>
        <end position="124"/>
    </location>
</feature>
<comment type="caution">
    <text evidence="14">The sequence shown here is derived from an EMBL/GenBank/DDBJ whole genome shotgun (WGS) entry which is preliminary data.</text>
</comment>
<evidence type="ECO:0000256" key="10">
    <source>
        <dbReference type="SAM" id="Coils"/>
    </source>
</evidence>
<dbReference type="FunFam" id="1.10.10.10:FF:000322">
    <property type="entry name" value="Probable disease resistance protein At1g63360"/>
    <property type="match status" value="1"/>
</dbReference>
<dbReference type="InterPro" id="IPR041118">
    <property type="entry name" value="Rx_N"/>
</dbReference>
<dbReference type="InterPro" id="IPR038005">
    <property type="entry name" value="RX-like_CC"/>
</dbReference>
<evidence type="ECO:0000256" key="2">
    <source>
        <dbReference type="ARBA" id="ARBA00008894"/>
    </source>
</evidence>
<organism evidence="14 15">
    <name type="scientific">Anisodus tanguticus</name>
    <dbReference type="NCBI Taxonomy" id="243964"/>
    <lineage>
        <taxon>Eukaryota</taxon>
        <taxon>Viridiplantae</taxon>
        <taxon>Streptophyta</taxon>
        <taxon>Embryophyta</taxon>
        <taxon>Tracheophyta</taxon>
        <taxon>Spermatophyta</taxon>
        <taxon>Magnoliopsida</taxon>
        <taxon>eudicotyledons</taxon>
        <taxon>Gunneridae</taxon>
        <taxon>Pentapetalae</taxon>
        <taxon>asterids</taxon>
        <taxon>lamiids</taxon>
        <taxon>Solanales</taxon>
        <taxon>Solanaceae</taxon>
        <taxon>Solanoideae</taxon>
        <taxon>Hyoscyameae</taxon>
        <taxon>Anisodus</taxon>
    </lineage>
</organism>
<dbReference type="Pfam" id="PF18052">
    <property type="entry name" value="Rx_N"/>
    <property type="match status" value="1"/>
</dbReference>
<feature type="domain" description="Disease resistance protein winged helix" evidence="13">
    <location>
        <begin position="445"/>
        <end position="515"/>
    </location>
</feature>
<dbReference type="SUPFAM" id="SSF52540">
    <property type="entry name" value="P-loop containing nucleoside triphosphate hydrolases"/>
    <property type="match status" value="1"/>
</dbReference>
<keyword evidence="3" id="KW-0433">Leucine-rich repeat</keyword>
<dbReference type="InterPro" id="IPR058922">
    <property type="entry name" value="WHD_DRP"/>
</dbReference>
<dbReference type="FunFam" id="3.40.50.300:FF:001091">
    <property type="entry name" value="Probable disease resistance protein At1g61300"/>
    <property type="match status" value="1"/>
</dbReference>
<evidence type="ECO:0000259" key="11">
    <source>
        <dbReference type="Pfam" id="PF00931"/>
    </source>
</evidence>
<keyword evidence="6" id="KW-0611">Plant defense</keyword>
<dbReference type="Pfam" id="PF00931">
    <property type="entry name" value="NB-ARC"/>
    <property type="match status" value="1"/>
</dbReference>
<evidence type="ECO:0000259" key="12">
    <source>
        <dbReference type="Pfam" id="PF18052"/>
    </source>
</evidence>
<dbReference type="Gene3D" id="3.40.50.300">
    <property type="entry name" value="P-loop containing nucleotide triphosphate hydrolases"/>
    <property type="match status" value="1"/>
</dbReference>
<gene>
    <name evidence="14" type="ORF">RND71_010576</name>
</gene>
<dbReference type="GO" id="GO:0098542">
    <property type="term" value="P:defense response to other organism"/>
    <property type="evidence" value="ECO:0007669"/>
    <property type="project" value="TreeGrafter"/>
</dbReference>
<dbReference type="PANTHER" id="PTHR23155:SF1193">
    <property type="entry name" value="DISEASE RESISTANCE PROTEIN RPP13-RELATED"/>
    <property type="match status" value="1"/>
</dbReference>
<comment type="subcellular location">
    <subcellularLocation>
        <location evidence="1">Membrane</location>
        <topology evidence="1">Peripheral membrane protein</topology>
    </subcellularLocation>
</comment>
<dbReference type="Pfam" id="PF23559">
    <property type="entry name" value="WHD_DRP"/>
    <property type="match status" value="1"/>
</dbReference>
<evidence type="ECO:0000256" key="7">
    <source>
        <dbReference type="ARBA" id="ARBA00022840"/>
    </source>
</evidence>
<dbReference type="Gene3D" id="3.80.10.10">
    <property type="entry name" value="Ribonuclease Inhibitor"/>
    <property type="match status" value="1"/>
</dbReference>
<dbReference type="InterPro" id="IPR002182">
    <property type="entry name" value="NB-ARC"/>
</dbReference>
<dbReference type="Gene3D" id="1.10.8.430">
    <property type="entry name" value="Helical domain of apoptotic protease-activating factors"/>
    <property type="match status" value="1"/>
</dbReference>
<evidence type="ECO:0000256" key="8">
    <source>
        <dbReference type="ARBA" id="ARBA00023054"/>
    </source>
</evidence>
<evidence type="ECO:0000256" key="3">
    <source>
        <dbReference type="ARBA" id="ARBA00022614"/>
    </source>
</evidence>
<evidence type="ECO:0000256" key="6">
    <source>
        <dbReference type="ARBA" id="ARBA00022821"/>
    </source>
</evidence>
<dbReference type="CDD" id="cd14798">
    <property type="entry name" value="RX-CC_like"/>
    <property type="match status" value="1"/>
</dbReference>
<dbReference type="Proteomes" id="UP001291623">
    <property type="component" value="Unassembled WGS sequence"/>
</dbReference>
<dbReference type="GO" id="GO:0051607">
    <property type="term" value="P:defense response to virus"/>
    <property type="evidence" value="ECO:0007669"/>
    <property type="project" value="UniProtKB-ARBA"/>
</dbReference>
<keyword evidence="5" id="KW-0547">Nucleotide-binding</keyword>
<evidence type="ECO:0000256" key="9">
    <source>
        <dbReference type="ARBA" id="ARBA00023136"/>
    </source>
</evidence>
<feature type="coiled-coil region" evidence="10">
    <location>
        <begin position="137"/>
        <end position="164"/>
    </location>
</feature>
<dbReference type="GO" id="GO:0043531">
    <property type="term" value="F:ADP binding"/>
    <property type="evidence" value="ECO:0007669"/>
    <property type="project" value="InterPro"/>
</dbReference>